<feature type="compositionally biased region" description="Polar residues" evidence="1">
    <location>
        <begin position="74"/>
        <end position="93"/>
    </location>
</feature>
<keyword evidence="2" id="KW-1133">Transmembrane helix</keyword>
<name>A0AAN8FBS1_TRICO</name>
<comment type="caution">
    <text evidence="3">The sequence shown here is derived from an EMBL/GenBank/DDBJ whole genome shotgun (WGS) entry which is preliminary data.</text>
</comment>
<evidence type="ECO:0000256" key="1">
    <source>
        <dbReference type="SAM" id="MobiDB-lite"/>
    </source>
</evidence>
<accession>A0AAN8FBS1</accession>
<dbReference type="Proteomes" id="UP001331761">
    <property type="component" value="Unassembled WGS sequence"/>
</dbReference>
<sequence>MDSVAGLSFLNLTLDSLTSVEPDTHVSDTNNWLLAVALLVGFILISLLVIGFRLLLKKRSSTVQSQEDVERPKSSTNQKNGSGMNNTSTGSQI</sequence>
<feature type="transmembrane region" description="Helical" evidence="2">
    <location>
        <begin position="32"/>
        <end position="56"/>
    </location>
</feature>
<reference evidence="3 4" key="1">
    <citation type="submission" date="2019-10" db="EMBL/GenBank/DDBJ databases">
        <title>Assembly and Annotation for the nematode Trichostrongylus colubriformis.</title>
        <authorList>
            <person name="Martin J."/>
        </authorList>
    </citation>
    <scope>NUCLEOTIDE SEQUENCE [LARGE SCALE GENOMIC DNA]</scope>
    <source>
        <strain evidence="3">G859</strain>
        <tissue evidence="3">Whole worm</tissue>
    </source>
</reference>
<dbReference type="AlphaFoldDB" id="A0AAN8FBS1"/>
<keyword evidence="2" id="KW-0812">Transmembrane</keyword>
<gene>
    <name evidence="3" type="ORF">GCK32_013964</name>
</gene>
<keyword evidence="2" id="KW-0472">Membrane</keyword>
<organism evidence="3 4">
    <name type="scientific">Trichostrongylus colubriformis</name>
    <name type="common">Black scour worm</name>
    <dbReference type="NCBI Taxonomy" id="6319"/>
    <lineage>
        <taxon>Eukaryota</taxon>
        <taxon>Metazoa</taxon>
        <taxon>Ecdysozoa</taxon>
        <taxon>Nematoda</taxon>
        <taxon>Chromadorea</taxon>
        <taxon>Rhabditida</taxon>
        <taxon>Rhabditina</taxon>
        <taxon>Rhabditomorpha</taxon>
        <taxon>Strongyloidea</taxon>
        <taxon>Trichostrongylidae</taxon>
        <taxon>Trichostrongylus</taxon>
    </lineage>
</organism>
<keyword evidence="4" id="KW-1185">Reference proteome</keyword>
<protein>
    <submittedName>
        <fullName evidence="3">Uncharacterized protein</fullName>
    </submittedName>
</protein>
<proteinExistence type="predicted"/>
<evidence type="ECO:0000313" key="4">
    <source>
        <dbReference type="Proteomes" id="UP001331761"/>
    </source>
</evidence>
<dbReference type="EMBL" id="WIXE01015767">
    <property type="protein sequence ID" value="KAK5973209.1"/>
    <property type="molecule type" value="Genomic_DNA"/>
</dbReference>
<evidence type="ECO:0000256" key="2">
    <source>
        <dbReference type="SAM" id="Phobius"/>
    </source>
</evidence>
<evidence type="ECO:0000313" key="3">
    <source>
        <dbReference type="EMBL" id="KAK5973209.1"/>
    </source>
</evidence>
<feature type="region of interest" description="Disordered" evidence="1">
    <location>
        <begin position="61"/>
        <end position="93"/>
    </location>
</feature>